<gene>
    <name evidence="2" type="ORF">HNQ65_000984</name>
</gene>
<name>A0A7W8DIX7_9BACT</name>
<proteinExistence type="predicted"/>
<keyword evidence="3" id="KW-1185">Reference proteome</keyword>
<feature type="transmembrane region" description="Helical" evidence="1">
    <location>
        <begin position="162"/>
        <end position="184"/>
    </location>
</feature>
<dbReference type="RefSeq" id="WP_184338353.1">
    <property type="nucleotide sequence ID" value="NZ_JACHIG010000001.1"/>
</dbReference>
<evidence type="ECO:0000256" key="1">
    <source>
        <dbReference type="SAM" id="Phobius"/>
    </source>
</evidence>
<sequence>MTSPDSRPASTRALLLPLLLIAAAAVYRWARLKGFITTEALENFTPWMALAFTGTLVFPRRVTFLLIPLMLVGIDAAATGPASVLHWEALSVYPCFALASWLAGRWRGQLSLVGSLLGVAGCTIAFYLVTNTISWISAPAYAKTLSGLLQALTTGEPGYAPTWSFLINSLVSDLGFSLLLLAAYNTEASLRHQQRIPLRQVQPLAA</sequence>
<feature type="transmembrane region" description="Helical" evidence="1">
    <location>
        <begin position="116"/>
        <end position="142"/>
    </location>
</feature>
<keyword evidence="1" id="KW-0472">Membrane</keyword>
<dbReference type="InterPro" id="IPR046487">
    <property type="entry name" value="DUF6580"/>
</dbReference>
<evidence type="ECO:0000313" key="2">
    <source>
        <dbReference type="EMBL" id="MBB5031430.1"/>
    </source>
</evidence>
<organism evidence="2 3">
    <name type="scientific">Prosthecobacter vanneervenii</name>
    <dbReference type="NCBI Taxonomy" id="48466"/>
    <lineage>
        <taxon>Bacteria</taxon>
        <taxon>Pseudomonadati</taxon>
        <taxon>Verrucomicrobiota</taxon>
        <taxon>Verrucomicrobiia</taxon>
        <taxon>Verrucomicrobiales</taxon>
        <taxon>Verrucomicrobiaceae</taxon>
        <taxon>Prosthecobacter</taxon>
    </lineage>
</organism>
<keyword evidence="1" id="KW-1133">Transmembrane helix</keyword>
<dbReference type="Proteomes" id="UP000590740">
    <property type="component" value="Unassembled WGS sequence"/>
</dbReference>
<comment type="caution">
    <text evidence="2">The sequence shown here is derived from an EMBL/GenBank/DDBJ whole genome shotgun (WGS) entry which is preliminary data.</text>
</comment>
<feature type="transmembrane region" description="Helical" evidence="1">
    <location>
        <begin position="50"/>
        <end position="72"/>
    </location>
</feature>
<reference evidence="2 3" key="1">
    <citation type="submission" date="2020-08" db="EMBL/GenBank/DDBJ databases">
        <title>Genomic Encyclopedia of Type Strains, Phase IV (KMG-IV): sequencing the most valuable type-strain genomes for metagenomic binning, comparative biology and taxonomic classification.</title>
        <authorList>
            <person name="Goeker M."/>
        </authorList>
    </citation>
    <scope>NUCLEOTIDE SEQUENCE [LARGE SCALE GENOMIC DNA]</scope>
    <source>
        <strain evidence="2 3">DSM 12252</strain>
    </source>
</reference>
<feature type="transmembrane region" description="Helical" evidence="1">
    <location>
        <begin position="84"/>
        <end position="104"/>
    </location>
</feature>
<keyword evidence="1" id="KW-0812">Transmembrane</keyword>
<protein>
    <submittedName>
        <fullName evidence="2">Uncharacterized protein</fullName>
    </submittedName>
</protein>
<dbReference type="AlphaFoldDB" id="A0A7W8DIX7"/>
<accession>A0A7W8DIX7</accession>
<feature type="transmembrane region" description="Helical" evidence="1">
    <location>
        <begin position="12"/>
        <end position="30"/>
    </location>
</feature>
<evidence type="ECO:0000313" key="3">
    <source>
        <dbReference type="Proteomes" id="UP000590740"/>
    </source>
</evidence>
<dbReference type="Pfam" id="PF20221">
    <property type="entry name" value="DUF6580"/>
    <property type="match status" value="1"/>
</dbReference>
<dbReference type="EMBL" id="JACHIG010000001">
    <property type="protein sequence ID" value="MBB5031430.1"/>
    <property type="molecule type" value="Genomic_DNA"/>
</dbReference>